<gene>
    <name evidence="2" type="ORF">HNR48_003557</name>
</gene>
<dbReference type="RefSeq" id="WP_166843649.1">
    <property type="nucleotide sequence ID" value="NZ_JAAONY010000003.1"/>
</dbReference>
<dbReference type="EMBL" id="JACHHT010000003">
    <property type="protein sequence ID" value="MBB6523255.1"/>
    <property type="molecule type" value="Genomic_DNA"/>
</dbReference>
<dbReference type="Proteomes" id="UP000528457">
    <property type="component" value="Unassembled WGS sequence"/>
</dbReference>
<feature type="chain" id="PRO_5031412797" description="Porin" evidence="1">
    <location>
        <begin position="26"/>
        <end position="389"/>
    </location>
</feature>
<organism evidence="2 3">
    <name type="scientific">Pseudoteredinibacter isoporae</name>
    <dbReference type="NCBI Taxonomy" id="570281"/>
    <lineage>
        <taxon>Bacteria</taxon>
        <taxon>Pseudomonadati</taxon>
        <taxon>Pseudomonadota</taxon>
        <taxon>Gammaproteobacteria</taxon>
        <taxon>Cellvibrionales</taxon>
        <taxon>Cellvibrionaceae</taxon>
        <taxon>Pseudoteredinibacter</taxon>
    </lineage>
</organism>
<protein>
    <recommendedName>
        <fullName evidence="4">Porin</fullName>
    </recommendedName>
</protein>
<evidence type="ECO:0000313" key="2">
    <source>
        <dbReference type="EMBL" id="MBB6523255.1"/>
    </source>
</evidence>
<dbReference type="SUPFAM" id="SSF56935">
    <property type="entry name" value="Porins"/>
    <property type="match status" value="1"/>
</dbReference>
<comment type="caution">
    <text evidence="2">The sequence shown here is derived from an EMBL/GenBank/DDBJ whole genome shotgun (WGS) entry which is preliminary data.</text>
</comment>
<keyword evidence="3" id="KW-1185">Reference proteome</keyword>
<reference evidence="2 3" key="1">
    <citation type="submission" date="2020-08" db="EMBL/GenBank/DDBJ databases">
        <title>Genomic Encyclopedia of Type Strains, Phase IV (KMG-IV): sequencing the most valuable type-strain genomes for metagenomic binning, comparative biology and taxonomic classification.</title>
        <authorList>
            <person name="Goeker M."/>
        </authorList>
    </citation>
    <scope>NUCLEOTIDE SEQUENCE [LARGE SCALE GENOMIC DNA]</scope>
    <source>
        <strain evidence="2 3">DSM 22368</strain>
    </source>
</reference>
<evidence type="ECO:0000256" key="1">
    <source>
        <dbReference type="SAM" id="SignalP"/>
    </source>
</evidence>
<proteinExistence type="predicted"/>
<name>A0A7X0JXD2_9GAMM</name>
<feature type="signal peptide" evidence="1">
    <location>
        <begin position="1"/>
        <end position="25"/>
    </location>
</feature>
<accession>A0A7X0JXD2</accession>
<dbReference type="InParanoid" id="A0A7X0JXD2"/>
<sequence>MNIIKSMMVVSSIGLAGLLSTDVQAEVGNIRWNGFLSVAGGVVFDEDENFRVNNGTFAGYDDDVSFKPDTLVALQAGVDLAEGLSVTAQLVGKGNDDFDANFEWAYLSYEFNDQWKVNFGKLRVPFYLYSDYLDVAYAYHWLRPPTTVYSSTPFDTYEGVSVLYNSQLGDWDSMMQLTYGSHDSDPAAGRLEISDLAGISWGLEYDWFSVRVAYLQAAVGLSNDSLNAIAGGLSAAGLSSQENKFSVTEDDDTGTFATIGMKAEYEEYVFVGEFTTVDIEDSFFAKSDQYYVSGARRFDDITVHLTYEASEADAKSEVINAIPNVPALAGLRAGVSTVVNAQRSDVEISTIGMRYDFHPSAALKLELSDVQRKYNGDATLFSVSVDLIF</sequence>
<keyword evidence="1" id="KW-0732">Signal</keyword>
<dbReference type="AlphaFoldDB" id="A0A7X0JXD2"/>
<evidence type="ECO:0008006" key="4">
    <source>
        <dbReference type="Google" id="ProtNLM"/>
    </source>
</evidence>
<evidence type="ECO:0000313" key="3">
    <source>
        <dbReference type="Proteomes" id="UP000528457"/>
    </source>
</evidence>